<evidence type="ECO:0000313" key="5">
    <source>
        <dbReference type="EMBL" id="KAF9441225.1"/>
    </source>
</evidence>
<feature type="non-terminal residue" evidence="5">
    <location>
        <position position="177"/>
    </location>
</feature>
<sequence length="177" mass="20019">EVLQEANTMTWASALMGEVYKFVDDTIQAREEAPPFVVLRMQMVKAFVITCNRAGGSTELVGGTTLNGTYLVEEVIKDEDGFIKYINNTSSSILLQPGTEGYEIAIFLSFAQHIQYVATHQMAFVSDFQGEEFEIDESISSIGKNLFGHRNLEAMFHAFPDKHQCNHFCHWFRPKPL</sequence>
<keyword evidence="2" id="KW-0808">Transferase</keyword>
<dbReference type="SUPFAM" id="SSF56112">
    <property type="entry name" value="Protein kinase-like (PK-like)"/>
    <property type="match status" value="1"/>
</dbReference>
<feature type="domain" description="Alpha-type protein kinase" evidence="4">
    <location>
        <begin position="40"/>
        <end position="169"/>
    </location>
</feature>
<accession>A0A9P5WZJ7</accession>
<proteinExistence type="predicted"/>
<evidence type="ECO:0000313" key="6">
    <source>
        <dbReference type="Proteomes" id="UP000807342"/>
    </source>
</evidence>
<evidence type="ECO:0000256" key="2">
    <source>
        <dbReference type="ARBA" id="ARBA00022679"/>
    </source>
</evidence>
<keyword evidence="6" id="KW-1185">Reference proteome</keyword>
<name>A0A9P5WZJ7_9AGAR</name>
<dbReference type="Gene3D" id="3.20.200.10">
    <property type="entry name" value="MHCK/EF2 kinase"/>
    <property type="match status" value="1"/>
</dbReference>
<dbReference type="GO" id="GO:0004674">
    <property type="term" value="F:protein serine/threonine kinase activity"/>
    <property type="evidence" value="ECO:0007669"/>
    <property type="project" value="UniProtKB-KW"/>
</dbReference>
<evidence type="ECO:0000259" key="4">
    <source>
        <dbReference type="Pfam" id="PF02816"/>
    </source>
</evidence>
<dbReference type="InterPro" id="IPR011009">
    <property type="entry name" value="Kinase-like_dom_sf"/>
</dbReference>
<evidence type="ECO:0000256" key="1">
    <source>
        <dbReference type="ARBA" id="ARBA00022527"/>
    </source>
</evidence>
<keyword evidence="3" id="KW-0418">Kinase</keyword>
<dbReference type="Proteomes" id="UP000807342">
    <property type="component" value="Unassembled WGS sequence"/>
</dbReference>
<dbReference type="OrthoDB" id="301415at2759"/>
<evidence type="ECO:0000256" key="3">
    <source>
        <dbReference type="ARBA" id="ARBA00022777"/>
    </source>
</evidence>
<comment type="caution">
    <text evidence="5">The sequence shown here is derived from an EMBL/GenBank/DDBJ whole genome shotgun (WGS) entry which is preliminary data.</text>
</comment>
<dbReference type="InterPro" id="IPR004166">
    <property type="entry name" value="a-kinase_dom"/>
</dbReference>
<dbReference type="Pfam" id="PF02816">
    <property type="entry name" value="Alpha_kinase"/>
    <property type="match status" value="1"/>
</dbReference>
<gene>
    <name evidence="5" type="ORF">P691DRAFT_649391</name>
</gene>
<organism evidence="5 6">
    <name type="scientific">Macrolepiota fuliginosa MF-IS2</name>
    <dbReference type="NCBI Taxonomy" id="1400762"/>
    <lineage>
        <taxon>Eukaryota</taxon>
        <taxon>Fungi</taxon>
        <taxon>Dikarya</taxon>
        <taxon>Basidiomycota</taxon>
        <taxon>Agaricomycotina</taxon>
        <taxon>Agaricomycetes</taxon>
        <taxon>Agaricomycetidae</taxon>
        <taxon>Agaricales</taxon>
        <taxon>Agaricineae</taxon>
        <taxon>Agaricaceae</taxon>
        <taxon>Macrolepiota</taxon>
    </lineage>
</organism>
<feature type="non-terminal residue" evidence="5">
    <location>
        <position position="1"/>
    </location>
</feature>
<protein>
    <recommendedName>
        <fullName evidence="4">Alpha-type protein kinase domain-containing protein</fullName>
    </recommendedName>
</protein>
<reference evidence="5" key="1">
    <citation type="submission" date="2020-11" db="EMBL/GenBank/DDBJ databases">
        <authorList>
            <consortium name="DOE Joint Genome Institute"/>
            <person name="Ahrendt S."/>
            <person name="Riley R."/>
            <person name="Andreopoulos W."/>
            <person name="Labutti K."/>
            <person name="Pangilinan J."/>
            <person name="Ruiz-Duenas F.J."/>
            <person name="Barrasa J.M."/>
            <person name="Sanchez-Garcia M."/>
            <person name="Camarero S."/>
            <person name="Miyauchi S."/>
            <person name="Serrano A."/>
            <person name="Linde D."/>
            <person name="Babiker R."/>
            <person name="Drula E."/>
            <person name="Ayuso-Fernandez I."/>
            <person name="Pacheco R."/>
            <person name="Padilla G."/>
            <person name="Ferreira P."/>
            <person name="Barriuso J."/>
            <person name="Kellner H."/>
            <person name="Castanera R."/>
            <person name="Alfaro M."/>
            <person name="Ramirez L."/>
            <person name="Pisabarro A.G."/>
            <person name="Kuo A."/>
            <person name="Tritt A."/>
            <person name="Lipzen A."/>
            <person name="He G."/>
            <person name="Yan M."/>
            <person name="Ng V."/>
            <person name="Cullen D."/>
            <person name="Martin F."/>
            <person name="Rosso M.-N."/>
            <person name="Henrissat B."/>
            <person name="Hibbett D."/>
            <person name="Martinez A.T."/>
            <person name="Grigoriev I.V."/>
        </authorList>
    </citation>
    <scope>NUCLEOTIDE SEQUENCE</scope>
    <source>
        <strain evidence="5">MF-IS2</strain>
    </source>
</reference>
<keyword evidence="1" id="KW-0723">Serine/threonine-protein kinase</keyword>
<dbReference type="EMBL" id="MU152004">
    <property type="protein sequence ID" value="KAF9441225.1"/>
    <property type="molecule type" value="Genomic_DNA"/>
</dbReference>
<dbReference type="AlphaFoldDB" id="A0A9P5WZJ7"/>
<dbReference type="GO" id="GO:0005524">
    <property type="term" value="F:ATP binding"/>
    <property type="evidence" value="ECO:0007669"/>
    <property type="project" value="InterPro"/>
</dbReference>